<dbReference type="InterPro" id="IPR050312">
    <property type="entry name" value="IolE/XylAMocC-like"/>
</dbReference>
<accession>S0EYG2</accession>
<dbReference type="AlphaFoldDB" id="S0EYG2"/>
<proteinExistence type="predicted"/>
<dbReference type="PANTHER" id="PTHR12110">
    <property type="entry name" value="HYDROXYPYRUVATE ISOMERASE"/>
    <property type="match status" value="1"/>
</dbReference>
<evidence type="ECO:0000313" key="3">
    <source>
        <dbReference type="Proteomes" id="UP000014227"/>
    </source>
</evidence>
<dbReference type="GO" id="GO:0016853">
    <property type="term" value="F:isomerase activity"/>
    <property type="evidence" value="ECO:0007669"/>
    <property type="project" value="UniProtKB-KW"/>
</dbReference>
<dbReference type="HOGENOM" id="CLU_050006_2_1_0"/>
<dbReference type="KEGG" id="ccz:CCALI_01065"/>
<dbReference type="Proteomes" id="UP000014227">
    <property type="component" value="Chromosome I"/>
</dbReference>
<dbReference type="InterPro" id="IPR036237">
    <property type="entry name" value="Xyl_isomerase-like_sf"/>
</dbReference>
<dbReference type="eggNOG" id="COG1082">
    <property type="taxonomic scope" value="Bacteria"/>
</dbReference>
<dbReference type="PATRIC" id="fig|1303518.3.peg.1082"/>
<keyword evidence="2" id="KW-0413">Isomerase</keyword>
<dbReference type="OrthoDB" id="9779184at2"/>
<evidence type="ECO:0000259" key="1">
    <source>
        <dbReference type="Pfam" id="PF01261"/>
    </source>
</evidence>
<feature type="domain" description="Xylose isomerase-like TIM barrel" evidence="1">
    <location>
        <begin position="19"/>
        <end position="289"/>
    </location>
</feature>
<dbReference type="PANTHER" id="PTHR12110:SF41">
    <property type="entry name" value="INOSOSE DEHYDRATASE"/>
    <property type="match status" value="1"/>
</dbReference>
<dbReference type="RefSeq" id="WP_016482436.1">
    <property type="nucleotide sequence ID" value="NC_021487.1"/>
</dbReference>
<dbReference type="InParanoid" id="S0EYG2"/>
<organism evidence="2 3">
    <name type="scientific">Chthonomonas calidirosea (strain DSM 23976 / ICMP 18418 / T49)</name>
    <dbReference type="NCBI Taxonomy" id="1303518"/>
    <lineage>
        <taxon>Bacteria</taxon>
        <taxon>Bacillati</taxon>
        <taxon>Armatimonadota</taxon>
        <taxon>Chthonomonadia</taxon>
        <taxon>Chthonomonadales</taxon>
        <taxon>Chthonomonadaceae</taxon>
        <taxon>Chthonomonas</taxon>
    </lineage>
</organism>
<sequence length="294" mass="33087">MHLSAITDEISQDFEHALDVLLEYGAEGAELRGLWNVNIADLSDEQAKKAKQALQARGLKVAALATPFFKCDLEPAESAEAAGPLHLAPPRDLAQQMQLLERCARLAHFFETPYLRVFTFWKRGPYTVEIEDRIVNAFEQPLELAQREGLTLVLENEHACYVGTGAEAAHLAARIDHPHFRVCWDPGNAFAAGERPYPDGYEAVRPWMAHMHVKDARMVSTEHHGLQPRWCVMGQGEIDYAGQFEALRRDNYQGFVSLETHFVPETGTGPDGKDTPEDGSRACLEYLRRYFHVS</sequence>
<gene>
    <name evidence="2" type="ORF">CCALI_01065</name>
</gene>
<protein>
    <submittedName>
        <fullName evidence="2">Sugar phosphate isomerases/epimerases</fullName>
    </submittedName>
</protein>
<dbReference type="STRING" id="454171.CP488_00091"/>
<dbReference type="SUPFAM" id="SSF51658">
    <property type="entry name" value="Xylose isomerase-like"/>
    <property type="match status" value="1"/>
</dbReference>
<dbReference type="Pfam" id="PF01261">
    <property type="entry name" value="AP_endonuc_2"/>
    <property type="match status" value="1"/>
</dbReference>
<keyword evidence="3" id="KW-1185">Reference proteome</keyword>
<dbReference type="Gene3D" id="3.20.20.150">
    <property type="entry name" value="Divalent-metal-dependent TIM barrel enzymes"/>
    <property type="match status" value="1"/>
</dbReference>
<evidence type="ECO:0000313" key="2">
    <source>
        <dbReference type="EMBL" id="CCW34887.1"/>
    </source>
</evidence>
<name>S0EYG2_CHTCT</name>
<reference evidence="3" key="1">
    <citation type="submission" date="2013-03" db="EMBL/GenBank/DDBJ databases">
        <title>Genome sequence of Chthonomonas calidirosea, the first sequenced genome from the Armatimonadetes phylum (formally candidate division OP10).</title>
        <authorList>
            <person name="Lee K.C.Y."/>
            <person name="Morgan X.C."/>
            <person name="Dunfield P.F."/>
            <person name="Tamas I."/>
            <person name="Houghton K.M."/>
            <person name="Vyssotski M."/>
            <person name="Ryan J.L.J."/>
            <person name="Lagutin K."/>
            <person name="McDonald I.R."/>
            <person name="Stott M.B."/>
        </authorList>
    </citation>
    <scope>NUCLEOTIDE SEQUENCE [LARGE SCALE GENOMIC DNA]</scope>
    <source>
        <strain evidence="3">DSM 23976 / ICMP 18418 / T49</strain>
    </source>
</reference>
<dbReference type="EMBL" id="HF951689">
    <property type="protein sequence ID" value="CCW34887.1"/>
    <property type="molecule type" value="Genomic_DNA"/>
</dbReference>
<dbReference type="InterPro" id="IPR013022">
    <property type="entry name" value="Xyl_isomerase-like_TIM-brl"/>
</dbReference>